<reference evidence="1 2" key="2">
    <citation type="journal article" date="2016" name="Genome Announc.">
        <title>Complete Genome Sequences of Two Interactive Moderate Thermophiles, Paenibacillus napthalenovorans 32O-Y and Paenibacillus sp. 32O-W.</title>
        <authorList>
            <person name="Butler R.R.III."/>
            <person name="Wang J."/>
            <person name="Stark B.C."/>
            <person name="Pombert J.F."/>
        </authorList>
    </citation>
    <scope>NUCLEOTIDE SEQUENCE [LARGE SCALE GENOMIC DNA]</scope>
    <source>
        <strain evidence="1 2">32O-Y</strain>
    </source>
</reference>
<organism evidence="1 2">
    <name type="scientific">Paenibacillus naphthalenovorans</name>
    <dbReference type="NCBI Taxonomy" id="162209"/>
    <lineage>
        <taxon>Bacteria</taxon>
        <taxon>Bacillati</taxon>
        <taxon>Bacillota</taxon>
        <taxon>Bacilli</taxon>
        <taxon>Bacillales</taxon>
        <taxon>Paenibacillaceae</taxon>
        <taxon>Paenibacillus</taxon>
    </lineage>
</organism>
<dbReference type="Proteomes" id="UP000061660">
    <property type="component" value="Chromosome"/>
</dbReference>
<proteinExistence type="predicted"/>
<evidence type="ECO:0000313" key="2">
    <source>
        <dbReference type="Proteomes" id="UP000061660"/>
    </source>
</evidence>
<dbReference type="OrthoDB" id="2603915at2"/>
<dbReference type="AlphaFoldDB" id="A0A0U2KYY5"/>
<dbReference type="EMBL" id="CP013652">
    <property type="protein sequence ID" value="ALS22194.1"/>
    <property type="molecule type" value="Genomic_DNA"/>
</dbReference>
<dbReference type="RefSeq" id="WP_062408511.1">
    <property type="nucleotide sequence ID" value="NZ_CP013652.1"/>
</dbReference>
<protein>
    <submittedName>
        <fullName evidence="1">Uncharacterized protein</fullName>
    </submittedName>
</protein>
<accession>A0A0U2KYY5</accession>
<dbReference type="KEGG" id="pnp:IJ22_18200"/>
<reference evidence="2" key="1">
    <citation type="submission" date="2015-12" db="EMBL/GenBank/DDBJ databases">
        <title>Complete genome sequences of two moderately thermophilic Paenibacillus species.</title>
        <authorList>
            <person name="Butler R.III."/>
            <person name="Wang J."/>
            <person name="Stark B.C."/>
            <person name="Pombert J.-F."/>
        </authorList>
    </citation>
    <scope>NUCLEOTIDE SEQUENCE [LARGE SCALE GENOMIC DNA]</scope>
    <source>
        <strain evidence="2">32O-Y</strain>
    </source>
</reference>
<name>A0A0U2KYY5_9BACL</name>
<evidence type="ECO:0000313" key="1">
    <source>
        <dbReference type="EMBL" id="ALS22194.1"/>
    </source>
</evidence>
<gene>
    <name evidence="1" type="ORF">IJ22_18200</name>
</gene>
<dbReference type="STRING" id="162209.IJ22_18200"/>
<dbReference type="PATRIC" id="fig|162209.4.peg.1930"/>
<keyword evidence="2" id="KW-1185">Reference proteome</keyword>
<sequence length="316" mass="36633">MNTNKSPPTPNYGSFEVRGIVTGTLNEQRFYSEGDKKNNPWRRIQFGVKVNHNAFVYAELLGIKTPKVKLIYQDPFTKKIDKNQQLLVDFDDRYKVKNNYRIHMPVKLNLTANKLEDKELIPYDAIEYIKNNLKEGDSVLISGSLQIVEYQGKPQEKYIINGIYLTDKIDFDCKNYEQQAYFNQEIVFTGLKYDDYSKKHKISSNIIYKKDNHLDYVPYDFAIKDEYVDELTDYFNHVPYGSTIKIHGHVNISAPMKQIEGRFVVCGAPVKELIVTGGNASSLVKSRYEENDFIIMKQGSPFKEAEKESVEELLPF</sequence>